<dbReference type="InterPro" id="IPR051685">
    <property type="entry name" value="Ycf3/AcsC/BcsC/TPR_MFPF"/>
</dbReference>
<dbReference type="Pfam" id="PF13174">
    <property type="entry name" value="TPR_6"/>
    <property type="match status" value="1"/>
</dbReference>
<dbReference type="RefSeq" id="WP_145385665.1">
    <property type="nucleotide sequence ID" value="NZ_CP037423.1"/>
</dbReference>
<evidence type="ECO:0000256" key="2">
    <source>
        <dbReference type="ARBA" id="ARBA00022803"/>
    </source>
</evidence>
<reference evidence="4 5" key="1">
    <citation type="submission" date="2019-03" db="EMBL/GenBank/DDBJ databases">
        <title>Deep-cultivation of Planctomycetes and their phenomic and genomic characterization uncovers novel biology.</title>
        <authorList>
            <person name="Wiegand S."/>
            <person name="Jogler M."/>
            <person name="Boedeker C."/>
            <person name="Pinto D."/>
            <person name="Vollmers J."/>
            <person name="Rivas-Marin E."/>
            <person name="Kohn T."/>
            <person name="Peeters S.H."/>
            <person name="Heuer A."/>
            <person name="Rast P."/>
            <person name="Oberbeckmann S."/>
            <person name="Bunk B."/>
            <person name="Jeske O."/>
            <person name="Meyerdierks A."/>
            <person name="Storesund J.E."/>
            <person name="Kallscheuer N."/>
            <person name="Luecker S."/>
            <person name="Lage O.M."/>
            <person name="Pohl T."/>
            <person name="Merkel B.J."/>
            <person name="Hornburger P."/>
            <person name="Mueller R.-W."/>
            <person name="Bruemmer F."/>
            <person name="Labrenz M."/>
            <person name="Spormann A.M."/>
            <person name="Op den Camp H."/>
            <person name="Overmann J."/>
            <person name="Amann R."/>
            <person name="Jetten M.S.M."/>
            <person name="Mascher T."/>
            <person name="Medema M.H."/>
            <person name="Devos D.P."/>
            <person name="Kaster A.-K."/>
            <person name="Ovreas L."/>
            <person name="Rohde M."/>
            <person name="Galperin M.Y."/>
            <person name="Jogler C."/>
        </authorList>
    </citation>
    <scope>NUCLEOTIDE SEQUENCE [LARGE SCALE GENOMIC DNA]</scope>
    <source>
        <strain evidence="4 5">Enr13</strain>
    </source>
</reference>
<dbReference type="InterPro" id="IPR011990">
    <property type="entry name" value="TPR-like_helical_dom_sf"/>
</dbReference>
<dbReference type="PANTHER" id="PTHR44943:SF8">
    <property type="entry name" value="TPR REPEAT-CONTAINING PROTEIN MJ0263"/>
    <property type="match status" value="1"/>
</dbReference>
<protein>
    <submittedName>
        <fullName evidence="4">Tetratricopeptide repeat protein</fullName>
    </submittedName>
</protein>
<keyword evidence="1" id="KW-0677">Repeat</keyword>
<gene>
    <name evidence="4" type="ORF">Enr13x_18610</name>
</gene>
<evidence type="ECO:0000313" key="5">
    <source>
        <dbReference type="Proteomes" id="UP000319004"/>
    </source>
</evidence>
<dbReference type="PANTHER" id="PTHR44943">
    <property type="entry name" value="CELLULOSE SYNTHASE OPERON PROTEIN C"/>
    <property type="match status" value="1"/>
</dbReference>
<feature type="repeat" description="TPR" evidence="3">
    <location>
        <begin position="165"/>
        <end position="198"/>
    </location>
</feature>
<evidence type="ECO:0000256" key="1">
    <source>
        <dbReference type="ARBA" id="ARBA00022737"/>
    </source>
</evidence>
<keyword evidence="2 3" id="KW-0802">TPR repeat</keyword>
<organism evidence="4 5">
    <name type="scientific">Stieleria neptunia</name>
    <dbReference type="NCBI Taxonomy" id="2527979"/>
    <lineage>
        <taxon>Bacteria</taxon>
        <taxon>Pseudomonadati</taxon>
        <taxon>Planctomycetota</taxon>
        <taxon>Planctomycetia</taxon>
        <taxon>Pirellulales</taxon>
        <taxon>Pirellulaceae</taxon>
        <taxon>Stieleria</taxon>
    </lineage>
</organism>
<evidence type="ECO:0000256" key="3">
    <source>
        <dbReference type="PROSITE-ProRule" id="PRU00339"/>
    </source>
</evidence>
<feature type="repeat" description="TPR" evidence="3">
    <location>
        <begin position="687"/>
        <end position="720"/>
    </location>
</feature>
<dbReference type="Gene3D" id="1.25.40.10">
    <property type="entry name" value="Tetratricopeptide repeat domain"/>
    <property type="match status" value="5"/>
</dbReference>
<dbReference type="OrthoDB" id="9766710at2"/>
<dbReference type="KEGG" id="snep:Enr13x_18610"/>
<evidence type="ECO:0000313" key="4">
    <source>
        <dbReference type="EMBL" id="QDV42018.1"/>
    </source>
</evidence>
<keyword evidence="5" id="KW-1185">Reference proteome</keyword>
<dbReference type="SMART" id="SM00028">
    <property type="entry name" value="TPR"/>
    <property type="match status" value="10"/>
</dbReference>
<accession>A0A518HMG2</accession>
<dbReference type="PROSITE" id="PS50005">
    <property type="entry name" value="TPR"/>
    <property type="match status" value="4"/>
</dbReference>
<dbReference type="Pfam" id="PF13432">
    <property type="entry name" value="TPR_16"/>
    <property type="match status" value="4"/>
</dbReference>
<dbReference type="Proteomes" id="UP000319004">
    <property type="component" value="Chromosome"/>
</dbReference>
<dbReference type="EMBL" id="CP037423">
    <property type="protein sequence ID" value="QDV42018.1"/>
    <property type="molecule type" value="Genomic_DNA"/>
</dbReference>
<dbReference type="SUPFAM" id="SSF48452">
    <property type="entry name" value="TPR-like"/>
    <property type="match status" value="3"/>
</dbReference>
<proteinExistence type="predicted"/>
<feature type="repeat" description="TPR" evidence="3">
    <location>
        <begin position="416"/>
        <end position="449"/>
    </location>
</feature>
<name>A0A518HMG2_9BACT</name>
<feature type="repeat" description="TPR" evidence="3">
    <location>
        <begin position="128"/>
        <end position="161"/>
    </location>
</feature>
<sequence length="1791" mass="203269">MTQNNRSRIRSPRVALLVCLLTICGMLFSDRCGVLAQRPAAEADQAIERFTEVLLRRPRPGIALDRVYSHHLQNRTLDDFLRSLDVAETAERAGERQMTLGLIQLRRGLYDDAIGALGKAERWLENNALASFHLGKALQATGKTDEATEAMKRSIERGPGRVDAVDIYLQLGRLYAQSGHQDKAIRTWKQLEQQFPGDQTIAERVARHLVNERLYEPALEQYTQLVRKTEHAEQKLRFQIQTAELQRLLDRPELANEQLKSLLRRLRPGSWLYRDVRDRLEAGLLHDGSFDALIEFYSAEVERLPDDLSLRIRLGQIQTLAGRLDLARQTMQTAVDRAPGDVAARLALIDILDRADRPAETSPQFEALVRLDPNNPDHFIRWGRLLLRDADRKVDERRDAAVAVWERLLKSRPDDPVLHVRVAKLLAGINRTEHAIALYRKAVELAPDSTPYREYLGEQLHSLKRKDEAIEVWRSIAAGPRRNRESLIRLAEIFAAFKFNSQSLQAWQEASSFDLTFNQQLRYARALLDAKAYRQAIAQLEAAESIAETRDERQHVLRDQITAYTEAGILREKIAETADQEPSVKNRLLLALLYLADNQLSRAALTIEAAAEQAPDDVATLLVAAETAEQQQRRMDAIRYFERLAELDRRFQTTYRRRIVTLHNELGDLDQAIDAAGALIRVAPGAPDSYRIYAELAFALGRDEEAVAALRNAIDLAPRDNLNRLTLAKHYAERFQTDPAIQLYWEAIELERDWDRRHELLELLVPLYERRGESGQLLRRLEQFALATKDRYHTQRMIASFWQSIGNFKRAGFLLRQLVDQNPNDDDLIRQTVTCLMAVSDFQAAMEYQRRLTDLKGTPDDYDLLAELHAQCGHSDPFELFARELAVTTDPQRAMKIIDRAANRSHQQAIELCRIVTAGEPAWWGIQCVHTQLLFKTAGDTDDARFAEAIRMAGEFDTLDMRLDTPPPCLGSQASGTGLSGNYTIRLPAKVSRSSRANAGTVTVPKRSFTYFLGNLLGKVDSPRAVGVPVPPVVKDYMIPEDFHQARWICRAISVLGRCKQNARDGKQQTPHEVIDELFPLPPLDQIDDLGKLEEKLAFYGLKNSLTGTSGGPPESLFWRMAEVDPTGEHPAWRKALETRKKRLSVEGDGSSRRLKSLDDRQLAILAKVVAARQQMRRAGVVTTKQIGETLELHRTMMREFRLAGKESPTLNRDPAQQPNRLMVAIADIQLALWDNDVPHADKLVAGLTDIARRDPQPDLLKELQANKVITWLLAPTVPSELEFQRRHQTALLDAWLAHCTHRNTLNQKTLSVASLVRQYEPAHQRQGITSTASMTVLSFPNRRVSQHGWQSTLSKHLIDDYLIHGIEQLALNNNSRRWNAAGDSQSEGWWIELQRDLEGAPEQELKLRQLVAAYAAWWMHQPADCYQRMQWLCERYPGDVDLQIELARFEMETSKADQGFARLSNMETTDDQSKLKIELAKFHLAMRFGALQSARGTAAQILTLHVDHATRTAMEKLVAEMGLDIQSGPRAMAPQSRMQASRLLRQDDLYQLRMAQSLLIDGNRTTASEVAYSILQDHMANGKILRSAVSRQAMEILIRAGRIDQLVSMFERRIGLGTTPDAPIPDGFVDALAELYQRADQGEKAIQIWKQAIDQEQLTPELMVARANQLASERKYHQAAITYLFAFEQAPGLWKSHWSAFAQSAEISKYPSAIYSRLLAMDVTPHSLFSLCNVIGIRSGDEFSETQRAFARHVIQTHPDVSKKLALLKQFIPESERSNFPRLVELLKRD</sequence>
<dbReference type="InterPro" id="IPR019734">
    <property type="entry name" value="TPR_rpt"/>
</dbReference>